<feature type="transmembrane region" description="Helical" evidence="1">
    <location>
        <begin position="28"/>
        <end position="52"/>
    </location>
</feature>
<gene>
    <name evidence="2" type="ORF">GTQ45_13180</name>
</gene>
<name>A0A845QE17_9HYPH</name>
<protein>
    <submittedName>
        <fullName evidence="2">Uncharacterized protein</fullName>
    </submittedName>
</protein>
<dbReference type="GeneID" id="300653807"/>
<sequence length="132" mass="13864">MAAQDSRPAGDAGETEELDEAAARTQRVLLITVIVLGVLLIIGFAIVVATIASRISASGEEAETAPVPQVAVTPAGEFEVPVPAGYTIRSVTGDERRLVIHLVSDGQPERIMVVNTRSGLVIRNLVLTPDVP</sequence>
<evidence type="ECO:0000313" key="3">
    <source>
        <dbReference type="Proteomes" id="UP000470384"/>
    </source>
</evidence>
<keyword evidence="1" id="KW-0812">Transmembrane</keyword>
<evidence type="ECO:0000256" key="1">
    <source>
        <dbReference type="SAM" id="Phobius"/>
    </source>
</evidence>
<evidence type="ECO:0000313" key="2">
    <source>
        <dbReference type="EMBL" id="NBG96687.1"/>
    </source>
</evidence>
<keyword evidence="3" id="KW-1185">Reference proteome</keyword>
<keyword evidence="1" id="KW-0472">Membrane</keyword>
<dbReference type="OrthoDB" id="9839171at2"/>
<comment type="caution">
    <text evidence="2">The sequence shown here is derived from an EMBL/GenBank/DDBJ whole genome shotgun (WGS) entry which is preliminary data.</text>
</comment>
<keyword evidence="1" id="KW-1133">Transmembrane helix</keyword>
<proteinExistence type="predicted"/>
<dbReference type="RefSeq" id="WP_027843636.1">
    <property type="nucleotide sequence ID" value="NZ_BMHN01000001.1"/>
</dbReference>
<organism evidence="2 3">
    <name type="scientific">Pyruvatibacter mobilis</name>
    <dbReference type="NCBI Taxonomy" id="1712261"/>
    <lineage>
        <taxon>Bacteria</taxon>
        <taxon>Pseudomonadati</taxon>
        <taxon>Pseudomonadota</taxon>
        <taxon>Alphaproteobacteria</taxon>
        <taxon>Hyphomicrobiales</taxon>
        <taxon>Parvibaculaceae</taxon>
        <taxon>Pyruvatibacter</taxon>
    </lineage>
</organism>
<reference evidence="2 3" key="1">
    <citation type="journal article" date="2016" name="Int. J. Syst. Evol. Microbiol.">
        <title>Pyruvatibacter mobilis gen. nov., sp. nov., a marine bacterium from the culture broth of Picochlorum sp. 122.</title>
        <authorList>
            <person name="Wang G."/>
            <person name="Tang M."/>
            <person name="Wu H."/>
            <person name="Dai S."/>
            <person name="Li T."/>
            <person name="Chen C."/>
            <person name="He H."/>
            <person name="Fan J."/>
            <person name="Xiang W."/>
            <person name="Li X."/>
        </authorList>
    </citation>
    <scope>NUCLEOTIDE SEQUENCE [LARGE SCALE GENOMIC DNA]</scope>
    <source>
        <strain evidence="2 3">GYP-11</strain>
    </source>
</reference>
<dbReference type="AlphaFoldDB" id="A0A845QE17"/>
<dbReference type="Proteomes" id="UP000470384">
    <property type="component" value="Unassembled WGS sequence"/>
</dbReference>
<accession>A0A845QE17</accession>
<dbReference type="EMBL" id="WXYQ01000011">
    <property type="protein sequence ID" value="NBG96687.1"/>
    <property type="molecule type" value="Genomic_DNA"/>
</dbReference>